<dbReference type="RefSeq" id="WP_146851915.1">
    <property type="nucleotide sequence ID" value="NZ_BAAAHR010000002.1"/>
</dbReference>
<dbReference type="EMBL" id="JACGWW010000001">
    <property type="protein sequence ID" value="MBA8812461.1"/>
    <property type="molecule type" value="Genomic_DNA"/>
</dbReference>
<dbReference type="AlphaFoldDB" id="A0A7W3JGM8"/>
<gene>
    <name evidence="9" type="ORF">FB463_000685</name>
    <name evidence="8" type="ORF">FFA01_01310</name>
</gene>
<evidence type="ECO:0000256" key="2">
    <source>
        <dbReference type="ARBA" id="ARBA00022692"/>
    </source>
</evidence>
<evidence type="ECO:0000256" key="5">
    <source>
        <dbReference type="NCBIfam" id="TIGR02228"/>
    </source>
</evidence>
<keyword evidence="10" id="KW-1185">Reference proteome</keyword>
<dbReference type="EC" id="3.4.21.89" evidence="5"/>
<keyword evidence="2 6" id="KW-0812">Transmembrane</keyword>
<comment type="subcellular location">
    <subcellularLocation>
        <location evidence="1">Membrane</location>
    </subcellularLocation>
</comment>
<dbReference type="InterPro" id="IPR036286">
    <property type="entry name" value="LexA/Signal_pep-like_sf"/>
</dbReference>
<reference evidence="9 11" key="2">
    <citation type="submission" date="2020-07" db="EMBL/GenBank/DDBJ databases">
        <title>Sequencing the genomes of 1000 actinobacteria strains.</title>
        <authorList>
            <person name="Klenk H.-P."/>
        </authorList>
    </citation>
    <scope>NUCLEOTIDE SEQUENCE [LARGE SCALE GENOMIC DNA]</scope>
    <source>
        <strain evidence="9 11">DSM 10309</strain>
    </source>
</reference>
<dbReference type="NCBIfam" id="TIGR02228">
    <property type="entry name" value="sigpep_I_arch"/>
    <property type="match status" value="1"/>
</dbReference>
<evidence type="ECO:0000313" key="11">
    <source>
        <dbReference type="Proteomes" id="UP000522688"/>
    </source>
</evidence>
<dbReference type="GO" id="GO:0009003">
    <property type="term" value="F:signal peptidase activity"/>
    <property type="evidence" value="ECO:0007669"/>
    <property type="project" value="UniProtKB-EC"/>
</dbReference>
<name>A0A7W3JGM8_9MICO</name>
<dbReference type="InterPro" id="IPR001733">
    <property type="entry name" value="Peptidase_S26B"/>
</dbReference>
<comment type="caution">
    <text evidence="9">The sequence shown here is derived from an EMBL/GenBank/DDBJ whole genome shotgun (WGS) entry which is preliminary data.</text>
</comment>
<dbReference type="PANTHER" id="PTHR10806">
    <property type="entry name" value="SIGNAL PEPTIDASE COMPLEX CATALYTIC SUBUNIT SEC11"/>
    <property type="match status" value="1"/>
</dbReference>
<feature type="transmembrane region" description="Helical" evidence="6">
    <location>
        <begin position="155"/>
        <end position="177"/>
    </location>
</feature>
<dbReference type="GO" id="GO:0006465">
    <property type="term" value="P:signal peptide processing"/>
    <property type="evidence" value="ECO:0007669"/>
    <property type="project" value="UniProtKB-UniRule"/>
</dbReference>
<sequence>MSGRRVARRERGLLHALGLGLSVGLLLLVAALAVVLVIVPRATGSTPLTVLTSSMEPSLPPGTLLVVRPTSTEDIRVGDVVTYQIESGRPEVISHRVIEIVSSTDGTTSFVTKGDNNDAADEAAVLPVQVRGTLWYNVPWLGFVNQAVNGQARAWIVPLLAVALFGYAGYMIATGLVQRRADRRRERAPGRRAEPADRRP</sequence>
<evidence type="ECO:0000313" key="10">
    <source>
        <dbReference type="Proteomes" id="UP000321154"/>
    </source>
</evidence>
<dbReference type="CDD" id="cd06530">
    <property type="entry name" value="S26_SPase_I"/>
    <property type="match status" value="1"/>
</dbReference>
<keyword evidence="3 6" id="KW-1133">Transmembrane helix</keyword>
<reference evidence="8 10" key="1">
    <citation type="submission" date="2019-07" db="EMBL/GenBank/DDBJ databases">
        <title>Whole genome shotgun sequence of Frigoribacterium faeni NBRC 103066.</title>
        <authorList>
            <person name="Hosoyama A."/>
            <person name="Uohara A."/>
            <person name="Ohji S."/>
            <person name="Ichikawa N."/>
        </authorList>
    </citation>
    <scope>NUCLEOTIDE SEQUENCE [LARGE SCALE GENOMIC DNA]</scope>
    <source>
        <strain evidence="8 10">NBRC 103066</strain>
    </source>
</reference>
<dbReference type="GO" id="GO:0016020">
    <property type="term" value="C:membrane"/>
    <property type="evidence" value="ECO:0007669"/>
    <property type="project" value="UniProtKB-SubCell"/>
</dbReference>
<keyword evidence="4 6" id="KW-0472">Membrane</keyword>
<dbReference type="SUPFAM" id="SSF51306">
    <property type="entry name" value="LexA/Signal peptidase"/>
    <property type="match status" value="1"/>
</dbReference>
<dbReference type="Proteomes" id="UP000321154">
    <property type="component" value="Unassembled WGS sequence"/>
</dbReference>
<dbReference type="Proteomes" id="UP000522688">
    <property type="component" value="Unassembled WGS sequence"/>
</dbReference>
<evidence type="ECO:0000259" key="7">
    <source>
        <dbReference type="Pfam" id="PF10502"/>
    </source>
</evidence>
<dbReference type="GO" id="GO:0004252">
    <property type="term" value="F:serine-type endopeptidase activity"/>
    <property type="evidence" value="ECO:0007669"/>
    <property type="project" value="UniProtKB-UniRule"/>
</dbReference>
<keyword evidence="9" id="KW-0378">Hydrolase</keyword>
<feature type="domain" description="Peptidase S26" evidence="7">
    <location>
        <begin position="28"/>
        <end position="92"/>
    </location>
</feature>
<proteinExistence type="predicted"/>
<feature type="transmembrane region" description="Helical" evidence="6">
    <location>
        <begin position="12"/>
        <end position="39"/>
    </location>
</feature>
<dbReference type="InterPro" id="IPR019533">
    <property type="entry name" value="Peptidase_S26"/>
</dbReference>
<organism evidence="9 11">
    <name type="scientific">Frigoribacterium faeni</name>
    <dbReference type="NCBI Taxonomy" id="145483"/>
    <lineage>
        <taxon>Bacteria</taxon>
        <taxon>Bacillati</taxon>
        <taxon>Actinomycetota</taxon>
        <taxon>Actinomycetes</taxon>
        <taxon>Micrococcales</taxon>
        <taxon>Microbacteriaceae</taxon>
        <taxon>Frigoribacterium</taxon>
    </lineage>
</organism>
<evidence type="ECO:0000256" key="4">
    <source>
        <dbReference type="ARBA" id="ARBA00023136"/>
    </source>
</evidence>
<evidence type="ECO:0000313" key="8">
    <source>
        <dbReference type="EMBL" id="GEK81822.1"/>
    </source>
</evidence>
<evidence type="ECO:0000313" key="9">
    <source>
        <dbReference type="EMBL" id="MBA8812461.1"/>
    </source>
</evidence>
<evidence type="ECO:0000256" key="3">
    <source>
        <dbReference type="ARBA" id="ARBA00022989"/>
    </source>
</evidence>
<dbReference type="Pfam" id="PF10502">
    <property type="entry name" value="Peptidase_S26"/>
    <property type="match status" value="1"/>
</dbReference>
<accession>A0A7W3JGM8</accession>
<dbReference type="PANTHER" id="PTHR10806:SF6">
    <property type="entry name" value="SIGNAL PEPTIDASE COMPLEX CATALYTIC SUBUNIT SEC11"/>
    <property type="match status" value="1"/>
</dbReference>
<evidence type="ECO:0000256" key="1">
    <source>
        <dbReference type="ARBA" id="ARBA00004370"/>
    </source>
</evidence>
<evidence type="ECO:0000256" key="6">
    <source>
        <dbReference type="SAM" id="Phobius"/>
    </source>
</evidence>
<protein>
    <recommendedName>
        <fullName evidence="5">Signal peptidase I</fullName>
        <ecNumber evidence="5">3.4.21.89</ecNumber>
    </recommendedName>
</protein>
<dbReference type="OrthoDB" id="3178064at2"/>
<dbReference type="EMBL" id="BJUV01000001">
    <property type="protein sequence ID" value="GEK81822.1"/>
    <property type="molecule type" value="Genomic_DNA"/>
</dbReference>
<dbReference type="PRINTS" id="PR00728">
    <property type="entry name" value="SIGNALPTASE"/>
</dbReference>